<dbReference type="GO" id="GO:0004345">
    <property type="term" value="F:glucose-6-phosphate dehydrogenase activity"/>
    <property type="evidence" value="ECO:0007669"/>
    <property type="project" value="UniProtKB-UniRule"/>
</dbReference>
<evidence type="ECO:0000256" key="7">
    <source>
        <dbReference type="SAM" id="MobiDB-lite"/>
    </source>
</evidence>
<dbReference type="SUPFAM" id="SSF55347">
    <property type="entry name" value="Glyceraldehyde-3-phosphate dehydrogenase-like, C-terminal domain"/>
    <property type="match status" value="1"/>
</dbReference>
<accession>A0A2A9E6X3</accession>
<evidence type="ECO:0000256" key="6">
    <source>
        <dbReference type="HAMAP-Rule" id="MF_00966"/>
    </source>
</evidence>
<comment type="caution">
    <text evidence="6">Lacks conserved residue(s) required for the propagation of feature annotation.</text>
</comment>
<keyword evidence="3 6" id="KW-0521">NADP</keyword>
<feature type="binding site" evidence="6">
    <location>
        <position position="49"/>
    </location>
    <ligand>
        <name>NADP(+)</name>
        <dbReference type="ChEBI" id="CHEBI:58349"/>
    </ligand>
</feature>
<dbReference type="PIRSF" id="PIRSF000110">
    <property type="entry name" value="G6PD"/>
    <property type="match status" value="1"/>
</dbReference>
<evidence type="ECO:0000256" key="4">
    <source>
        <dbReference type="ARBA" id="ARBA00023002"/>
    </source>
</evidence>
<keyword evidence="4 6" id="KW-0560">Oxidoreductase</keyword>
<keyword evidence="5 6" id="KW-0119">Carbohydrate metabolism</keyword>
<evidence type="ECO:0000313" key="11">
    <source>
        <dbReference type="Proteomes" id="UP000225548"/>
    </source>
</evidence>
<gene>
    <name evidence="6" type="primary">zwf</name>
    <name evidence="10" type="ORF">ATL42_2510</name>
</gene>
<evidence type="ECO:0000256" key="3">
    <source>
        <dbReference type="ARBA" id="ARBA00022857"/>
    </source>
</evidence>
<comment type="similarity">
    <text evidence="6">Belongs to the glucose-6-phosphate dehydrogenase family.</text>
</comment>
<feature type="region of interest" description="Disordered" evidence="7">
    <location>
        <begin position="485"/>
        <end position="506"/>
    </location>
</feature>
<protein>
    <recommendedName>
        <fullName evidence="6">Glucose-6-phosphate 1-dehydrogenase</fullName>
        <shortName evidence="6">G6PD</shortName>
        <ecNumber evidence="6">1.1.1.49</ecNumber>
    </recommendedName>
</protein>
<comment type="function">
    <text evidence="6">Catalyzes the oxidation of glucose 6-phosphate to 6-phosphogluconolactone.</text>
</comment>
<feature type="binding site" evidence="6">
    <location>
        <position position="148"/>
    </location>
    <ligand>
        <name>NADP(+)</name>
        <dbReference type="ChEBI" id="CHEBI:58349"/>
    </ligand>
</feature>
<name>A0A2A9E6X3_9MICO</name>
<dbReference type="EMBL" id="PDJG01000001">
    <property type="protein sequence ID" value="PFG34593.1"/>
    <property type="molecule type" value="Genomic_DNA"/>
</dbReference>
<dbReference type="Gene3D" id="3.30.360.10">
    <property type="entry name" value="Dihydrodipicolinate Reductase, domain 2"/>
    <property type="match status" value="1"/>
</dbReference>
<keyword evidence="11" id="KW-1185">Reference proteome</keyword>
<dbReference type="PRINTS" id="PR00079">
    <property type="entry name" value="G6PDHDRGNASE"/>
</dbReference>
<dbReference type="GO" id="GO:0006006">
    <property type="term" value="P:glucose metabolic process"/>
    <property type="evidence" value="ECO:0007669"/>
    <property type="project" value="UniProtKB-KW"/>
</dbReference>
<dbReference type="InterPro" id="IPR022674">
    <property type="entry name" value="G6P_DH_NAD-bd"/>
</dbReference>
<comment type="catalytic activity">
    <reaction evidence="6">
        <text>D-glucose 6-phosphate + NADP(+) = 6-phospho-D-glucono-1,5-lactone + NADPH + H(+)</text>
        <dbReference type="Rhea" id="RHEA:15841"/>
        <dbReference type="ChEBI" id="CHEBI:15378"/>
        <dbReference type="ChEBI" id="CHEBI:57783"/>
        <dbReference type="ChEBI" id="CHEBI:57955"/>
        <dbReference type="ChEBI" id="CHEBI:58349"/>
        <dbReference type="ChEBI" id="CHEBI:61548"/>
        <dbReference type="EC" id="1.1.1.49"/>
    </reaction>
</comment>
<evidence type="ECO:0000256" key="1">
    <source>
        <dbReference type="ARBA" id="ARBA00004937"/>
    </source>
</evidence>
<dbReference type="GO" id="GO:0050661">
    <property type="term" value="F:NADP binding"/>
    <property type="evidence" value="ECO:0007669"/>
    <property type="project" value="UniProtKB-UniRule"/>
</dbReference>
<dbReference type="PANTHER" id="PTHR23429:SF0">
    <property type="entry name" value="GLUCOSE-6-PHOSPHATE 1-DEHYDROGENASE"/>
    <property type="match status" value="1"/>
</dbReference>
<evidence type="ECO:0000256" key="5">
    <source>
        <dbReference type="ARBA" id="ARBA00023277"/>
    </source>
</evidence>
<keyword evidence="2 6" id="KW-0313">Glucose metabolism</keyword>
<feature type="binding site" evidence="6">
    <location>
        <position position="216"/>
    </location>
    <ligand>
        <name>substrate</name>
    </ligand>
</feature>
<comment type="caution">
    <text evidence="10">The sequence shown here is derived from an EMBL/GenBank/DDBJ whole genome shotgun (WGS) entry which is preliminary data.</text>
</comment>
<feature type="domain" description="Glucose-6-phosphate dehydrogenase C-terminal" evidence="9">
    <location>
        <begin position="190"/>
        <end position="476"/>
    </location>
</feature>
<dbReference type="RefSeq" id="WP_098455604.1">
    <property type="nucleotide sequence ID" value="NZ_PDJG01000001.1"/>
</dbReference>
<organism evidence="10 11">
    <name type="scientific">Sanguibacter antarcticus</name>
    <dbReference type="NCBI Taxonomy" id="372484"/>
    <lineage>
        <taxon>Bacteria</taxon>
        <taxon>Bacillati</taxon>
        <taxon>Actinomycetota</taxon>
        <taxon>Actinomycetes</taxon>
        <taxon>Micrococcales</taxon>
        <taxon>Sanguibacteraceae</taxon>
        <taxon>Sanguibacter</taxon>
    </lineage>
</organism>
<reference evidence="10 11" key="1">
    <citation type="submission" date="2017-10" db="EMBL/GenBank/DDBJ databases">
        <title>Sequencing the genomes of 1000 actinobacteria strains.</title>
        <authorList>
            <person name="Klenk H.-P."/>
        </authorList>
    </citation>
    <scope>NUCLEOTIDE SEQUENCE [LARGE SCALE GENOMIC DNA]</scope>
    <source>
        <strain evidence="10 11">DSM 18966</strain>
    </source>
</reference>
<dbReference type="HAMAP" id="MF_00966">
    <property type="entry name" value="G6PD"/>
    <property type="match status" value="1"/>
</dbReference>
<feature type="active site" description="Proton acceptor" evidence="6">
    <location>
        <position position="240"/>
    </location>
</feature>
<evidence type="ECO:0000256" key="2">
    <source>
        <dbReference type="ARBA" id="ARBA00022526"/>
    </source>
</evidence>
<proteinExistence type="inferred from homology"/>
<dbReference type="Pfam" id="PF02781">
    <property type="entry name" value="G6PD_C"/>
    <property type="match status" value="1"/>
</dbReference>
<dbReference type="AlphaFoldDB" id="A0A2A9E6X3"/>
<feature type="binding site" evidence="6">
    <location>
        <position position="178"/>
    </location>
    <ligand>
        <name>substrate</name>
    </ligand>
</feature>
<dbReference type="Pfam" id="PF00479">
    <property type="entry name" value="G6PD_N"/>
    <property type="match status" value="1"/>
</dbReference>
<dbReference type="InterPro" id="IPR036291">
    <property type="entry name" value="NAD(P)-bd_dom_sf"/>
</dbReference>
<dbReference type="EC" id="1.1.1.49" evidence="6"/>
<dbReference type="PANTHER" id="PTHR23429">
    <property type="entry name" value="GLUCOSE-6-PHOSPHATE 1-DEHYDROGENASE G6PD"/>
    <property type="match status" value="1"/>
</dbReference>
<feature type="binding site" evidence="6">
    <location>
        <position position="182"/>
    </location>
    <ligand>
        <name>substrate</name>
    </ligand>
</feature>
<dbReference type="SUPFAM" id="SSF51735">
    <property type="entry name" value="NAD(P)-binding Rossmann-fold domains"/>
    <property type="match status" value="1"/>
</dbReference>
<dbReference type="Gene3D" id="3.40.50.720">
    <property type="entry name" value="NAD(P)-binding Rossmann-like Domain"/>
    <property type="match status" value="1"/>
</dbReference>
<feature type="domain" description="Glucose-6-phosphate dehydrogenase NAD-binding" evidence="8">
    <location>
        <begin position="12"/>
        <end position="187"/>
    </location>
</feature>
<comment type="pathway">
    <text evidence="1 6">Carbohydrate degradation; pentose phosphate pathway; D-ribulose 5-phosphate from D-glucose 6-phosphate (oxidative stage): step 1/3.</text>
</comment>
<dbReference type="UniPathway" id="UPA00115">
    <property type="reaction ID" value="UER00408"/>
</dbReference>
<sequence>MTDATQAPLVLVLHGATGDLARRMVLPAIYTLSSSGFLPEQFSLVGTGAEDVGAEAFRERVVDSLTEFGGVSSAEDPAVVAFLERLSFAGPVTVEDAGTLPARIAEVADGQPATVIHYLAVPPVAFEPITQALDAHGLADGIRVVYEKPYGTSPESFEALDRVVHDVFDEEQVYRIDHFLAKEATQNLYVLRFANELFGGMWNRNHVAQVQIDVPEVLDVAQRATFYDATGAALDMLVTHLFQVAAEIGMEPPYAIDAAGLAKSRERVLGDFRPIDPSEDLVFGQFEGYQDIDAVADGSRTDTYVAARLWIDNDRWSGVPFILRTGKRLAASGQRVTLVLRSDHELQFGAAAPGEPEVCPENAHLRCNTISLSLAGSGSISLRTTVKRPGHDLVLANGTAELDLASVDPGRSVPPYAALLYDVIRGDRSLFPTAENLRQAWRAFAPVQEAQAAESVPVHSYAPGTWGPVEADALVHPYAWQIDTHPENAGPDDITVGLTEHGADHG</sequence>
<evidence type="ECO:0000313" key="10">
    <source>
        <dbReference type="EMBL" id="PFG34593.1"/>
    </source>
</evidence>
<feature type="binding site" evidence="6">
    <location>
        <begin position="15"/>
        <end position="22"/>
    </location>
    <ligand>
        <name>NADP(+)</name>
        <dbReference type="ChEBI" id="CHEBI:58349"/>
    </ligand>
</feature>
<dbReference type="GO" id="GO:0005829">
    <property type="term" value="C:cytosol"/>
    <property type="evidence" value="ECO:0007669"/>
    <property type="project" value="TreeGrafter"/>
</dbReference>
<feature type="binding site" evidence="6">
    <location>
        <position position="327"/>
    </location>
    <ligand>
        <name>substrate</name>
    </ligand>
</feature>
<feature type="binding site" evidence="6">
    <location>
        <position position="235"/>
    </location>
    <ligand>
        <name>substrate</name>
    </ligand>
</feature>
<evidence type="ECO:0000259" key="9">
    <source>
        <dbReference type="Pfam" id="PF02781"/>
    </source>
</evidence>
<evidence type="ECO:0000259" key="8">
    <source>
        <dbReference type="Pfam" id="PF00479"/>
    </source>
</evidence>
<dbReference type="OrthoDB" id="9802739at2"/>
<dbReference type="GO" id="GO:0009051">
    <property type="term" value="P:pentose-phosphate shunt, oxidative branch"/>
    <property type="evidence" value="ECO:0007669"/>
    <property type="project" value="TreeGrafter"/>
</dbReference>
<dbReference type="InterPro" id="IPR001282">
    <property type="entry name" value="G6P_DH"/>
</dbReference>
<dbReference type="Proteomes" id="UP000225548">
    <property type="component" value="Unassembled WGS sequence"/>
</dbReference>
<dbReference type="InterPro" id="IPR022675">
    <property type="entry name" value="G6P_DH_C"/>
</dbReference>